<evidence type="ECO:0000313" key="1">
    <source>
        <dbReference type="EMBL" id="GAF71387.1"/>
    </source>
</evidence>
<dbReference type="AlphaFoldDB" id="X0S623"/>
<organism evidence="1">
    <name type="scientific">marine sediment metagenome</name>
    <dbReference type="NCBI Taxonomy" id="412755"/>
    <lineage>
        <taxon>unclassified sequences</taxon>
        <taxon>metagenomes</taxon>
        <taxon>ecological metagenomes</taxon>
    </lineage>
</organism>
<reference evidence="1" key="1">
    <citation type="journal article" date="2014" name="Front. Microbiol.">
        <title>High frequency of phylogenetically diverse reductive dehalogenase-homologous genes in deep subseafloor sedimentary metagenomes.</title>
        <authorList>
            <person name="Kawai M."/>
            <person name="Futagami T."/>
            <person name="Toyoda A."/>
            <person name="Takaki Y."/>
            <person name="Nishi S."/>
            <person name="Hori S."/>
            <person name="Arai W."/>
            <person name="Tsubouchi T."/>
            <person name="Morono Y."/>
            <person name="Uchiyama I."/>
            <person name="Ito T."/>
            <person name="Fujiyama A."/>
            <person name="Inagaki F."/>
            <person name="Takami H."/>
        </authorList>
    </citation>
    <scope>NUCLEOTIDE SEQUENCE</scope>
    <source>
        <strain evidence="1">Expedition CK06-06</strain>
    </source>
</reference>
<name>X0S623_9ZZZZ</name>
<protein>
    <submittedName>
        <fullName evidence="1">Uncharacterized protein</fullName>
    </submittedName>
</protein>
<gene>
    <name evidence="1" type="ORF">S01H1_10402</name>
</gene>
<proteinExistence type="predicted"/>
<sequence length="143" mass="15233">MKNRLLVGLILGGALIAVVGAYATNGDMLHERGVENHRVTTYVMIDAYTGALTTGPTQYLGAYEAVSFYMDSGLDGSNTVTIECGIGVGSATAPTVWHIVHTSITEEAVRLEDGDACPWVRINKATTDGAAVTVKMVVFRARR</sequence>
<accession>X0S623</accession>
<comment type="caution">
    <text evidence="1">The sequence shown here is derived from an EMBL/GenBank/DDBJ whole genome shotgun (WGS) entry which is preliminary data.</text>
</comment>
<dbReference type="EMBL" id="BARS01005308">
    <property type="protein sequence ID" value="GAF71387.1"/>
    <property type="molecule type" value="Genomic_DNA"/>
</dbReference>